<proteinExistence type="predicted"/>
<dbReference type="EMBL" id="MHTM01000029">
    <property type="protein sequence ID" value="OHA61839.1"/>
    <property type="molecule type" value="Genomic_DNA"/>
</dbReference>
<organism evidence="2 3">
    <name type="scientific">Candidatus Vogelbacteria bacterium RIFOXYD2_FULL_44_9</name>
    <dbReference type="NCBI Taxonomy" id="1802441"/>
    <lineage>
        <taxon>Bacteria</taxon>
        <taxon>Candidatus Vogeliibacteriota</taxon>
    </lineage>
</organism>
<feature type="transmembrane region" description="Helical" evidence="1">
    <location>
        <begin position="13"/>
        <end position="34"/>
    </location>
</feature>
<comment type="caution">
    <text evidence="2">The sequence shown here is derived from an EMBL/GenBank/DDBJ whole genome shotgun (WGS) entry which is preliminary data.</text>
</comment>
<keyword evidence="1" id="KW-1133">Transmembrane helix</keyword>
<evidence type="ECO:0000313" key="2">
    <source>
        <dbReference type="EMBL" id="OHA61839.1"/>
    </source>
</evidence>
<protein>
    <recommendedName>
        <fullName evidence="4">DUF4760 domain-containing protein</fullName>
    </recommendedName>
</protein>
<accession>A0A1G2QP15</accession>
<evidence type="ECO:0000313" key="3">
    <source>
        <dbReference type="Proteomes" id="UP000177140"/>
    </source>
</evidence>
<keyword evidence="1" id="KW-0472">Membrane</keyword>
<sequence>MRPPDAGRKQMDFYFMGFFMLGLISLIAGVIAGVKVGQAVQRRRRGKALDVFQKGSLSDLMEQLVKLHIIIDGACGLDFYLPFCLELVGFRPTARAYGSWLNYQLYRLDRDDVKREEMVTRAIGVIVANFRGSAERSYRFYAIASSRHYLSWSGKFIVGSDFVNSAIKEEVELYHCQTMDTLERKRVQKTFARAKKLLGTDKR</sequence>
<dbReference type="Proteomes" id="UP000177140">
    <property type="component" value="Unassembled WGS sequence"/>
</dbReference>
<evidence type="ECO:0008006" key="4">
    <source>
        <dbReference type="Google" id="ProtNLM"/>
    </source>
</evidence>
<evidence type="ECO:0000256" key="1">
    <source>
        <dbReference type="SAM" id="Phobius"/>
    </source>
</evidence>
<name>A0A1G2QP15_9BACT</name>
<keyword evidence="1" id="KW-0812">Transmembrane</keyword>
<reference evidence="2 3" key="1">
    <citation type="journal article" date="2016" name="Nat. Commun.">
        <title>Thousands of microbial genomes shed light on interconnected biogeochemical processes in an aquifer system.</title>
        <authorList>
            <person name="Anantharaman K."/>
            <person name="Brown C.T."/>
            <person name="Hug L.A."/>
            <person name="Sharon I."/>
            <person name="Castelle C.J."/>
            <person name="Probst A.J."/>
            <person name="Thomas B.C."/>
            <person name="Singh A."/>
            <person name="Wilkins M.J."/>
            <person name="Karaoz U."/>
            <person name="Brodie E.L."/>
            <person name="Williams K.H."/>
            <person name="Hubbard S.S."/>
            <person name="Banfield J.F."/>
        </authorList>
    </citation>
    <scope>NUCLEOTIDE SEQUENCE [LARGE SCALE GENOMIC DNA]</scope>
</reference>
<dbReference type="AlphaFoldDB" id="A0A1G2QP15"/>
<gene>
    <name evidence="2" type="ORF">A2556_02035</name>
</gene>